<accession>A0A915DSA6</accession>
<evidence type="ECO:0000313" key="2">
    <source>
        <dbReference type="WBParaSite" id="jg22618"/>
    </source>
</evidence>
<evidence type="ECO:0000313" key="1">
    <source>
        <dbReference type="Proteomes" id="UP000887574"/>
    </source>
</evidence>
<keyword evidence="1" id="KW-1185">Reference proteome</keyword>
<organism evidence="1 2">
    <name type="scientific">Ditylenchus dipsaci</name>
    <dbReference type="NCBI Taxonomy" id="166011"/>
    <lineage>
        <taxon>Eukaryota</taxon>
        <taxon>Metazoa</taxon>
        <taxon>Ecdysozoa</taxon>
        <taxon>Nematoda</taxon>
        <taxon>Chromadorea</taxon>
        <taxon>Rhabditida</taxon>
        <taxon>Tylenchina</taxon>
        <taxon>Tylenchomorpha</taxon>
        <taxon>Sphaerularioidea</taxon>
        <taxon>Anguinidae</taxon>
        <taxon>Anguininae</taxon>
        <taxon>Ditylenchus</taxon>
    </lineage>
</organism>
<protein>
    <submittedName>
        <fullName evidence="2">Trafficking protein particle complex subunit 10</fullName>
    </submittedName>
</protein>
<sequence>MSKRGVVIFRSFNWHRHSELFNSKLAELVGKHDRDAAFRCLKQNAENHFNGNGKSTEFIVQYADQLVEEYEDLLTDDEFTLSCYLTLLLSNKDQSSSKYKEKFVSLLERMALRSQHMYRSSLDWKWPLVLPIHIRSIAEHLLLSVLNSPIQLELDLVSDFSTSLSQCQVKAVFRPMSVDVLQPLEPTFYSSTITDNICRFACVSKGGETASSSSHVDDYLVLTSQTDCHLVGNGAVSRVQLEGKAIVPGCFALDHLEVTTAKALTFHLHYQKEMVRGGSRLENVLCLVDIKKPWVVMEPTGASTQFLAGVVQKMCFRVHTGTMAMDSPSPLKFCLVGLKPLMEFMTEDGRWEKELNVQVVPLDADQSQLVEVFMCLAIDRMNFSADQSSLLHHEVQVDWVGRSWHFPLTFLPIVSLRSMTSLLGDRVLFELDIQRCDTNRALKLVPIQAKLLQDQSLAKEPVEARLMNPVPFEPLLGNSSYRIVWTLPNSKIGKTIPIVHYLQLDYKLEIDEDCCNQDYQDEQQLPLEHITQRQYCFENKLSFAVHKVEYEVCAQVLCAQSVLCRLDVQCDLIVSLRSLTNKAQSIIVVLEVENPHYWLAVDRFKVVNVKESGVGQTSFSIIPKKVGFLPYPSLFIHQHLDSSSNDRRSFSEQTMFGERLTSFHRNQGKQIHVLGPLLNSDDTSSSGSGPVKKSFKLQAKDRIQKLFE</sequence>
<dbReference type="AlphaFoldDB" id="A0A915DSA6"/>
<dbReference type="Proteomes" id="UP000887574">
    <property type="component" value="Unplaced"/>
</dbReference>
<proteinExistence type="predicted"/>
<name>A0A915DSA6_9BILA</name>
<dbReference type="WBParaSite" id="jg22618">
    <property type="protein sequence ID" value="jg22618"/>
    <property type="gene ID" value="jg22618"/>
</dbReference>
<reference evidence="2" key="1">
    <citation type="submission" date="2022-11" db="UniProtKB">
        <authorList>
            <consortium name="WormBaseParasite"/>
        </authorList>
    </citation>
    <scope>IDENTIFICATION</scope>
</reference>